<dbReference type="EMBL" id="JAACJK010000166">
    <property type="protein sequence ID" value="KAF5323471.1"/>
    <property type="molecule type" value="Genomic_DNA"/>
</dbReference>
<comment type="caution">
    <text evidence="1">The sequence shown here is derived from an EMBL/GenBank/DDBJ whole genome shotgun (WGS) entry which is preliminary data.</text>
</comment>
<protein>
    <submittedName>
        <fullName evidence="1">Uncharacterized protein</fullName>
    </submittedName>
</protein>
<evidence type="ECO:0000313" key="1">
    <source>
        <dbReference type="EMBL" id="KAF5323471.1"/>
    </source>
</evidence>
<dbReference type="InterPro" id="IPR053037">
    <property type="entry name" value="Pericyclase_pydY-like"/>
</dbReference>
<gene>
    <name evidence="1" type="ORF">D9611_005771</name>
</gene>
<reference evidence="1 2" key="1">
    <citation type="journal article" date="2020" name="ISME J.">
        <title>Uncovering the hidden diversity of litter-decomposition mechanisms in mushroom-forming fungi.</title>
        <authorList>
            <person name="Floudas D."/>
            <person name="Bentzer J."/>
            <person name="Ahren D."/>
            <person name="Johansson T."/>
            <person name="Persson P."/>
            <person name="Tunlid A."/>
        </authorList>
    </citation>
    <scope>NUCLEOTIDE SEQUENCE [LARGE SCALE GENOMIC DNA]</scope>
    <source>
        <strain evidence="1 2">CBS 175.51</strain>
    </source>
</reference>
<dbReference type="Proteomes" id="UP000541558">
    <property type="component" value="Unassembled WGS sequence"/>
</dbReference>
<dbReference type="OrthoDB" id="425354at2759"/>
<dbReference type="AlphaFoldDB" id="A0A8H5F4L6"/>
<dbReference type="PANTHER" id="PTHR38115">
    <property type="entry name" value="LIPOCALIN-LIKE DOMAIN-CONTAINING PROTEIN"/>
    <property type="match status" value="1"/>
</dbReference>
<evidence type="ECO:0000313" key="2">
    <source>
        <dbReference type="Proteomes" id="UP000541558"/>
    </source>
</evidence>
<dbReference type="PANTHER" id="PTHR38115:SF1">
    <property type="entry name" value="LIPOCALIN-LIKE DOMAIN-CONTAINING PROTEIN"/>
    <property type="match status" value="1"/>
</dbReference>
<sequence>MAAPADLNILDLSGKYVMNKELSDKRIDTMLSLQGVGWIKRKAITLATVTLFVKHFKNEDGFEVVNIDQTISGGIPASSELRTLTGNPRETEDVTFGHIITKSKRVKVDELDVSFLKNGWTADTIEHGLIHSYTESNTPKSGTTWIASQAWGLEEINGERRYTRHIKFTGPKAEDIEAVLVYDYLGPLDS</sequence>
<accession>A0A8H5F4L6</accession>
<proteinExistence type="predicted"/>
<keyword evidence="2" id="KW-1185">Reference proteome</keyword>
<name>A0A8H5F4L6_9AGAR</name>
<organism evidence="1 2">
    <name type="scientific">Ephemerocybe angulata</name>
    <dbReference type="NCBI Taxonomy" id="980116"/>
    <lineage>
        <taxon>Eukaryota</taxon>
        <taxon>Fungi</taxon>
        <taxon>Dikarya</taxon>
        <taxon>Basidiomycota</taxon>
        <taxon>Agaricomycotina</taxon>
        <taxon>Agaricomycetes</taxon>
        <taxon>Agaricomycetidae</taxon>
        <taxon>Agaricales</taxon>
        <taxon>Agaricineae</taxon>
        <taxon>Psathyrellaceae</taxon>
        <taxon>Ephemerocybe</taxon>
    </lineage>
</organism>